<name>A0ACB9S741_9MYRT</name>
<evidence type="ECO:0000313" key="1">
    <source>
        <dbReference type="EMBL" id="KAI4386720.1"/>
    </source>
</evidence>
<gene>
    <name evidence="1" type="ORF">MLD38_004628</name>
</gene>
<evidence type="ECO:0000313" key="2">
    <source>
        <dbReference type="Proteomes" id="UP001057402"/>
    </source>
</evidence>
<comment type="caution">
    <text evidence="1">The sequence shown here is derived from an EMBL/GenBank/DDBJ whole genome shotgun (WGS) entry which is preliminary data.</text>
</comment>
<organism evidence="1 2">
    <name type="scientific">Melastoma candidum</name>
    <dbReference type="NCBI Taxonomy" id="119954"/>
    <lineage>
        <taxon>Eukaryota</taxon>
        <taxon>Viridiplantae</taxon>
        <taxon>Streptophyta</taxon>
        <taxon>Embryophyta</taxon>
        <taxon>Tracheophyta</taxon>
        <taxon>Spermatophyta</taxon>
        <taxon>Magnoliopsida</taxon>
        <taxon>eudicotyledons</taxon>
        <taxon>Gunneridae</taxon>
        <taxon>Pentapetalae</taxon>
        <taxon>rosids</taxon>
        <taxon>malvids</taxon>
        <taxon>Myrtales</taxon>
        <taxon>Melastomataceae</taxon>
        <taxon>Melastomatoideae</taxon>
        <taxon>Melastomateae</taxon>
        <taxon>Melastoma</taxon>
    </lineage>
</organism>
<protein>
    <submittedName>
        <fullName evidence="1">Uncharacterized protein</fullName>
    </submittedName>
</protein>
<accession>A0ACB9S741</accession>
<sequence length="196" mass="22055">MPVVNGPNEEIRGSSWWEVIFGLILDVSIPCCVGRPLLYLFDHPPVYKTVTGTIICPPNNGKVKIFMQNDGPEGCSWMVLELPISTSYFAVMLRSETNRILFSRREEDSTWEMSYNGKGVGLMLRKEKVTEEDAKLLETIGSVTTGVGLIPDKSGHSQHKYLRGQFERSSWSDGSEAYHLVDPFGCFGQELSLFFH</sequence>
<dbReference type="EMBL" id="CM042881">
    <property type="protein sequence ID" value="KAI4386720.1"/>
    <property type="molecule type" value="Genomic_DNA"/>
</dbReference>
<dbReference type="Proteomes" id="UP001057402">
    <property type="component" value="Chromosome 2"/>
</dbReference>
<proteinExistence type="predicted"/>
<keyword evidence="2" id="KW-1185">Reference proteome</keyword>
<reference evidence="2" key="1">
    <citation type="journal article" date="2023" name="Front. Plant Sci.">
        <title>Chromosomal-level genome assembly of Melastoma candidum provides insights into trichome evolution.</title>
        <authorList>
            <person name="Zhong Y."/>
            <person name="Wu W."/>
            <person name="Sun C."/>
            <person name="Zou P."/>
            <person name="Liu Y."/>
            <person name="Dai S."/>
            <person name="Zhou R."/>
        </authorList>
    </citation>
    <scope>NUCLEOTIDE SEQUENCE [LARGE SCALE GENOMIC DNA]</scope>
</reference>